<protein>
    <recommendedName>
        <fullName evidence="1">Rad50/SbcC-type AAA domain-containing protein</fullName>
    </recommendedName>
</protein>
<dbReference type="Proteomes" id="UP000215244">
    <property type="component" value="Chromosome"/>
</dbReference>
<dbReference type="InterPro" id="IPR038729">
    <property type="entry name" value="Rad50/SbcC_AAA"/>
</dbReference>
<dbReference type="KEGG" id="marb:CJ263_13175"/>
<keyword evidence="3" id="KW-1185">Reference proteome</keyword>
<gene>
    <name evidence="2" type="ORF">CJ263_13175</name>
</gene>
<accession>A0A223V715</accession>
<dbReference type="GO" id="GO:0016887">
    <property type="term" value="F:ATP hydrolysis activity"/>
    <property type="evidence" value="ECO:0007669"/>
    <property type="project" value="InterPro"/>
</dbReference>
<dbReference type="EMBL" id="CP022957">
    <property type="protein sequence ID" value="ASV31086.1"/>
    <property type="molecule type" value="Genomic_DNA"/>
</dbReference>
<dbReference type="GO" id="GO:0006302">
    <property type="term" value="P:double-strand break repair"/>
    <property type="evidence" value="ECO:0007669"/>
    <property type="project" value="InterPro"/>
</dbReference>
<dbReference type="SUPFAM" id="SSF52540">
    <property type="entry name" value="P-loop containing nucleoside triphosphate hydrolases"/>
    <property type="match status" value="1"/>
</dbReference>
<dbReference type="AlphaFoldDB" id="A0A223V715"/>
<dbReference type="InterPro" id="IPR027417">
    <property type="entry name" value="P-loop_NTPase"/>
</dbReference>
<feature type="domain" description="Rad50/SbcC-type AAA" evidence="1">
    <location>
        <begin position="23"/>
        <end position="161"/>
    </location>
</feature>
<evidence type="ECO:0000259" key="1">
    <source>
        <dbReference type="Pfam" id="PF13476"/>
    </source>
</evidence>
<proteinExistence type="predicted"/>
<evidence type="ECO:0000313" key="3">
    <source>
        <dbReference type="Proteomes" id="UP000215244"/>
    </source>
</evidence>
<dbReference type="Gene3D" id="3.40.50.300">
    <property type="entry name" value="P-loop containing nucleotide triphosphate hydrolases"/>
    <property type="match status" value="1"/>
</dbReference>
<dbReference type="Pfam" id="PF13476">
    <property type="entry name" value="AAA_23"/>
    <property type="match status" value="1"/>
</dbReference>
<reference evidence="2 3" key="1">
    <citation type="submission" date="2017-08" db="EMBL/GenBank/DDBJ databases">
        <title>The complete genome sequence of Maribacter sp. B1, isolated from deep-sea sediment.</title>
        <authorList>
            <person name="Wu Y.-H."/>
            <person name="Cheng H."/>
            <person name="Xu X.-W."/>
        </authorList>
    </citation>
    <scope>NUCLEOTIDE SEQUENCE [LARGE SCALE GENOMIC DNA]</scope>
    <source>
        <strain evidence="2 3">B1</strain>
    </source>
</reference>
<name>A0A223V715_9FLAO</name>
<organism evidence="2 3">
    <name type="scientific">Maribacter cobaltidurans</name>
    <dbReference type="NCBI Taxonomy" id="1178778"/>
    <lineage>
        <taxon>Bacteria</taxon>
        <taxon>Pseudomonadati</taxon>
        <taxon>Bacteroidota</taxon>
        <taxon>Flavobacteriia</taxon>
        <taxon>Flavobacteriales</taxon>
        <taxon>Flavobacteriaceae</taxon>
        <taxon>Maribacter</taxon>
    </lineage>
</organism>
<sequence length="190" mass="21349">MSRLKINKLVYNITTHSMKKYGSEVNFKEGLNIIFGPNSVGKTSIITGIVYGLGGEKSLGIFKSVQNPFKPEFYKAIEGESIDKSYLLLEISNGSEVRTIFRYIKGTDINIAAIKKCTADNFFKIEDSEKLIISGEGVFSENGFQSFLFDFIGLEQVLLPTYDQKFSKLYFENLLPLFFVEQRAGCVSSP</sequence>
<evidence type="ECO:0000313" key="2">
    <source>
        <dbReference type="EMBL" id="ASV31086.1"/>
    </source>
</evidence>